<dbReference type="RefSeq" id="WP_151894772.1">
    <property type="nucleotide sequence ID" value="NZ_BKCF01000004.1"/>
</dbReference>
<dbReference type="InterPro" id="IPR008947">
    <property type="entry name" value="PLipase_C/P1_nuclease_dom_sf"/>
</dbReference>
<evidence type="ECO:0000256" key="2">
    <source>
        <dbReference type="ARBA" id="ARBA00022723"/>
    </source>
</evidence>
<evidence type="ECO:0000313" key="8">
    <source>
        <dbReference type="EMBL" id="GEQ86861.1"/>
    </source>
</evidence>
<dbReference type="Proteomes" id="UP000326994">
    <property type="component" value="Unassembled WGS sequence"/>
</dbReference>
<proteinExistence type="predicted"/>
<dbReference type="GO" id="GO:0006308">
    <property type="term" value="P:DNA catabolic process"/>
    <property type="evidence" value="ECO:0007669"/>
    <property type="project" value="InterPro"/>
</dbReference>
<dbReference type="CDD" id="cd11010">
    <property type="entry name" value="S1-P1_nuclease"/>
    <property type="match status" value="1"/>
</dbReference>
<dbReference type="EMBL" id="BKCF01000004">
    <property type="protein sequence ID" value="GEQ86861.1"/>
    <property type="molecule type" value="Genomic_DNA"/>
</dbReference>
<evidence type="ECO:0000256" key="3">
    <source>
        <dbReference type="ARBA" id="ARBA00022759"/>
    </source>
</evidence>
<evidence type="ECO:0000256" key="5">
    <source>
        <dbReference type="ARBA" id="ARBA00023157"/>
    </source>
</evidence>
<dbReference type="AlphaFoldDB" id="A0A5J4G3E1"/>
<keyword evidence="4" id="KW-0378">Hydrolase</keyword>
<keyword evidence="5" id="KW-1015">Disulfide bond</keyword>
<accession>A0A5J4G3E1</accession>
<feature type="signal peptide" evidence="7">
    <location>
        <begin position="1"/>
        <end position="20"/>
    </location>
</feature>
<sequence length="259" mass="29758">MKSYLLLFSALIISFNTVIANNDWGRTGHRVTGKVAAEHLSKKAEKAISQLLNGESLAFVSTYADEIRSDNAYKSYAPWHYVSFPFGARYETSPKNEKGDIIQGIDSCIKVLKDKTSSKEEKAFNLRMLVHFIGDLHMPLHVGLNEDKGGNDFQVRWFGDGTNLHTVWDTKMIESYEMTYTELADNKQKLSKQQILDWQQGSINDWMYESRALCEDIYANTEIGEKLGYRYMYKYVNVARKQLHKGGLRLAKVLNEIFE</sequence>
<dbReference type="SUPFAM" id="SSF48537">
    <property type="entry name" value="Phospholipase C/P1 nuclease"/>
    <property type="match status" value="1"/>
</dbReference>
<evidence type="ECO:0000313" key="9">
    <source>
        <dbReference type="Proteomes" id="UP000326994"/>
    </source>
</evidence>
<dbReference type="Pfam" id="PF02265">
    <property type="entry name" value="S1-P1_nuclease"/>
    <property type="match status" value="1"/>
</dbReference>
<reference evidence="8 9" key="1">
    <citation type="submission" date="2019-08" db="EMBL/GenBank/DDBJ databases">
        <title>Ulvibacter marinistellae sp. nov., isolated from a starfish, Patiria pectinifera.</title>
        <authorList>
            <person name="Kawano K."/>
            <person name="Ushijima N."/>
            <person name="Kihara M."/>
            <person name="Itoh H."/>
        </authorList>
    </citation>
    <scope>NUCLEOTIDE SEQUENCE [LARGE SCALE GENOMIC DNA]</scope>
    <source>
        <strain evidence="8 9">KK4</strain>
    </source>
</reference>
<dbReference type="PANTHER" id="PTHR33146">
    <property type="entry name" value="ENDONUCLEASE 4"/>
    <property type="match status" value="1"/>
</dbReference>
<dbReference type="GO" id="GO:0004519">
    <property type="term" value="F:endonuclease activity"/>
    <property type="evidence" value="ECO:0007669"/>
    <property type="project" value="UniProtKB-KW"/>
</dbReference>
<gene>
    <name evidence="8" type="ORF">ULMS_23690</name>
</gene>
<dbReference type="PANTHER" id="PTHR33146:SF26">
    <property type="entry name" value="ENDONUCLEASE 4"/>
    <property type="match status" value="1"/>
</dbReference>
<keyword evidence="1" id="KW-0540">Nuclease</keyword>
<organism evidence="8 9">
    <name type="scientific">Patiriisocius marinistellae</name>
    <dbReference type="NCBI Taxonomy" id="2494560"/>
    <lineage>
        <taxon>Bacteria</taxon>
        <taxon>Pseudomonadati</taxon>
        <taxon>Bacteroidota</taxon>
        <taxon>Flavobacteriia</taxon>
        <taxon>Flavobacteriales</taxon>
        <taxon>Flavobacteriaceae</taxon>
        <taxon>Patiriisocius</taxon>
    </lineage>
</organism>
<evidence type="ECO:0000256" key="1">
    <source>
        <dbReference type="ARBA" id="ARBA00022722"/>
    </source>
</evidence>
<dbReference type="OrthoDB" id="267579at2"/>
<keyword evidence="9" id="KW-1185">Reference proteome</keyword>
<dbReference type="Gene3D" id="1.10.575.10">
    <property type="entry name" value="P1 Nuclease"/>
    <property type="match status" value="1"/>
</dbReference>
<dbReference type="GO" id="GO:0046872">
    <property type="term" value="F:metal ion binding"/>
    <property type="evidence" value="ECO:0007669"/>
    <property type="project" value="UniProtKB-KW"/>
</dbReference>
<name>A0A5J4G3E1_9FLAO</name>
<protein>
    <submittedName>
        <fullName evidence="8">Endonuclease</fullName>
    </submittedName>
</protein>
<dbReference type="InterPro" id="IPR003154">
    <property type="entry name" value="S1/P1nuclease"/>
</dbReference>
<comment type="caution">
    <text evidence="8">The sequence shown here is derived from an EMBL/GenBank/DDBJ whole genome shotgun (WGS) entry which is preliminary data.</text>
</comment>
<feature type="chain" id="PRO_5023926969" evidence="7">
    <location>
        <begin position="21"/>
        <end position="259"/>
    </location>
</feature>
<evidence type="ECO:0000256" key="4">
    <source>
        <dbReference type="ARBA" id="ARBA00022801"/>
    </source>
</evidence>
<dbReference type="GO" id="GO:0016788">
    <property type="term" value="F:hydrolase activity, acting on ester bonds"/>
    <property type="evidence" value="ECO:0007669"/>
    <property type="project" value="InterPro"/>
</dbReference>
<keyword evidence="3 8" id="KW-0255">Endonuclease</keyword>
<dbReference type="GO" id="GO:0003676">
    <property type="term" value="F:nucleic acid binding"/>
    <property type="evidence" value="ECO:0007669"/>
    <property type="project" value="InterPro"/>
</dbReference>
<keyword evidence="2" id="KW-0479">Metal-binding</keyword>
<evidence type="ECO:0000256" key="7">
    <source>
        <dbReference type="SAM" id="SignalP"/>
    </source>
</evidence>
<keyword evidence="7" id="KW-0732">Signal</keyword>
<keyword evidence="6" id="KW-0325">Glycoprotein</keyword>
<evidence type="ECO:0000256" key="6">
    <source>
        <dbReference type="ARBA" id="ARBA00023180"/>
    </source>
</evidence>